<feature type="transmembrane region" description="Helical" evidence="1">
    <location>
        <begin position="109"/>
        <end position="130"/>
    </location>
</feature>
<dbReference type="RefSeq" id="WP_348712252.1">
    <property type="nucleotide sequence ID" value="NZ_CAXIXY010000004.1"/>
</dbReference>
<evidence type="ECO:0008006" key="4">
    <source>
        <dbReference type="Google" id="ProtNLM"/>
    </source>
</evidence>
<evidence type="ECO:0000256" key="1">
    <source>
        <dbReference type="SAM" id="Phobius"/>
    </source>
</evidence>
<keyword evidence="1" id="KW-1133">Transmembrane helix</keyword>
<accession>A0ABM9P1G0</accession>
<dbReference type="Proteomes" id="UP001497416">
    <property type="component" value="Unassembled WGS sequence"/>
</dbReference>
<protein>
    <recommendedName>
        <fullName evidence="4">DoxX-like protein</fullName>
    </recommendedName>
</protein>
<feature type="transmembrane region" description="Helical" evidence="1">
    <location>
        <begin position="151"/>
        <end position="169"/>
    </location>
</feature>
<feature type="transmembrane region" description="Helical" evidence="1">
    <location>
        <begin position="84"/>
        <end position="103"/>
    </location>
</feature>
<reference evidence="2 3" key="1">
    <citation type="submission" date="2024-05" db="EMBL/GenBank/DDBJ databases">
        <authorList>
            <person name="Duchaud E."/>
        </authorList>
    </citation>
    <scope>NUCLEOTIDE SEQUENCE [LARGE SCALE GENOMIC DNA]</scope>
    <source>
        <strain evidence="2">Ena-SAMPLE-TAB-13-05-2024-13:56:06:370-140302</strain>
    </source>
</reference>
<sequence length="206" mass="23356">MKNKLFPQLFIIYLRYVIGFAFVFASIVKIQGLRFTTDSGAENPINTAWHFFETMYQSGLYWKFLGLSQLISGLILMTQKYAKLGALLFLPIIANVFVITISYDFRGTPVITGLMLLANFILIAWDWNTLKILVNKKPSFQSELRLENDSLWTILGILFFVLTIAAKIFASATTLLPIALSFVIIGTFGLVIGVKKHRKLQRGKLH</sequence>
<dbReference type="EMBL" id="CAXIXY010000004">
    <property type="protein sequence ID" value="CAL2086778.1"/>
    <property type="molecule type" value="Genomic_DNA"/>
</dbReference>
<name>A0ABM9P1G0_9FLAO</name>
<proteinExistence type="predicted"/>
<keyword evidence="3" id="KW-1185">Reference proteome</keyword>
<evidence type="ECO:0000313" key="2">
    <source>
        <dbReference type="EMBL" id="CAL2086778.1"/>
    </source>
</evidence>
<organism evidence="2 3">
    <name type="scientific">Tenacibaculum platacis</name>
    <dbReference type="NCBI Taxonomy" id="3137852"/>
    <lineage>
        <taxon>Bacteria</taxon>
        <taxon>Pseudomonadati</taxon>
        <taxon>Bacteroidota</taxon>
        <taxon>Flavobacteriia</taxon>
        <taxon>Flavobacteriales</taxon>
        <taxon>Flavobacteriaceae</taxon>
        <taxon>Tenacibaculum</taxon>
    </lineage>
</organism>
<feature type="transmembrane region" description="Helical" evidence="1">
    <location>
        <begin position="60"/>
        <end position="77"/>
    </location>
</feature>
<feature type="transmembrane region" description="Helical" evidence="1">
    <location>
        <begin position="12"/>
        <end position="30"/>
    </location>
</feature>
<feature type="transmembrane region" description="Helical" evidence="1">
    <location>
        <begin position="175"/>
        <end position="194"/>
    </location>
</feature>
<keyword evidence="1" id="KW-0812">Transmembrane</keyword>
<gene>
    <name evidence="2" type="ORF">T190607A01A_20696</name>
</gene>
<keyword evidence="1" id="KW-0472">Membrane</keyword>
<comment type="caution">
    <text evidence="2">The sequence shown here is derived from an EMBL/GenBank/DDBJ whole genome shotgun (WGS) entry which is preliminary data.</text>
</comment>
<evidence type="ECO:0000313" key="3">
    <source>
        <dbReference type="Proteomes" id="UP001497416"/>
    </source>
</evidence>